<organism evidence="11">
    <name type="scientific">invertebrate metagenome</name>
    <dbReference type="NCBI Taxonomy" id="1711999"/>
    <lineage>
        <taxon>unclassified sequences</taxon>
        <taxon>metagenomes</taxon>
        <taxon>organismal metagenomes</taxon>
    </lineage>
</organism>
<dbReference type="FunFam" id="3.40.1190.20:FF:000001">
    <property type="entry name" value="Phosphofructokinase"/>
    <property type="match status" value="1"/>
</dbReference>
<evidence type="ECO:0000256" key="2">
    <source>
        <dbReference type="ARBA" id="ARBA00012131"/>
    </source>
</evidence>
<accession>A0A2H9TCD7</accession>
<evidence type="ECO:0000256" key="3">
    <source>
        <dbReference type="ARBA" id="ARBA00013596"/>
    </source>
</evidence>
<dbReference type="PANTHER" id="PTHR46566">
    <property type="entry name" value="1-PHOSPHOFRUCTOKINASE-RELATED"/>
    <property type="match status" value="1"/>
</dbReference>
<evidence type="ECO:0000313" key="11">
    <source>
        <dbReference type="EMBL" id="PJE80778.1"/>
    </source>
</evidence>
<dbReference type="GO" id="GO:0005524">
    <property type="term" value="F:ATP binding"/>
    <property type="evidence" value="ECO:0007669"/>
    <property type="project" value="UniProtKB-KW"/>
</dbReference>
<dbReference type="SUPFAM" id="SSF53613">
    <property type="entry name" value="Ribokinase-like"/>
    <property type="match status" value="1"/>
</dbReference>
<evidence type="ECO:0000256" key="1">
    <source>
        <dbReference type="ARBA" id="ARBA00010688"/>
    </source>
</evidence>
<dbReference type="Pfam" id="PF00294">
    <property type="entry name" value="PfkB"/>
    <property type="match status" value="1"/>
</dbReference>
<dbReference type="NCBIfam" id="TIGR03828">
    <property type="entry name" value="pfkB"/>
    <property type="match status" value="1"/>
</dbReference>
<proteinExistence type="inferred from homology"/>
<evidence type="ECO:0000256" key="9">
    <source>
        <dbReference type="ARBA" id="ARBA00047745"/>
    </source>
</evidence>
<name>A0A2H9TCD7_9ZZZZ</name>
<dbReference type="EMBL" id="NSIT01000005">
    <property type="protein sequence ID" value="PJE80778.1"/>
    <property type="molecule type" value="Genomic_DNA"/>
</dbReference>
<dbReference type="InterPro" id="IPR002173">
    <property type="entry name" value="Carboh/pur_kinase_PfkB_CS"/>
</dbReference>
<comment type="catalytic activity">
    <reaction evidence="9">
        <text>beta-D-fructose 1-phosphate + ATP = beta-D-fructose 1,6-bisphosphate + ADP + H(+)</text>
        <dbReference type="Rhea" id="RHEA:14213"/>
        <dbReference type="ChEBI" id="CHEBI:15378"/>
        <dbReference type="ChEBI" id="CHEBI:30616"/>
        <dbReference type="ChEBI" id="CHEBI:32966"/>
        <dbReference type="ChEBI" id="CHEBI:138881"/>
        <dbReference type="ChEBI" id="CHEBI:456216"/>
        <dbReference type="EC" id="2.7.1.56"/>
    </reaction>
</comment>
<reference evidence="11" key="1">
    <citation type="journal article" date="2017" name="Appl. Environ. Microbiol.">
        <title>Molecular characterization of an Endozoicomonas-like organism causing infection in king scallop Pecten maximus L.</title>
        <authorList>
            <person name="Cano I."/>
            <person name="van Aerle R."/>
            <person name="Ross S."/>
            <person name="Verner-Jeffreys D.W."/>
            <person name="Paley R.K."/>
            <person name="Rimmer G."/>
            <person name="Ryder D."/>
            <person name="Hooper P."/>
            <person name="Stone D."/>
            <person name="Feist S.W."/>
        </authorList>
    </citation>
    <scope>NUCLEOTIDE SEQUENCE</scope>
</reference>
<evidence type="ECO:0000256" key="4">
    <source>
        <dbReference type="ARBA" id="ARBA00022679"/>
    </source>
</evidence>
<evidence type="ECO:0000256" key="5">
    <source>
        <dbReference type="ARBA" id="ARBA00022741"/>
    </source>
</evidence>
<dbReference type="PIRSF" id="PIRSF000535">
    <property type="entry name" value="1PFK/6PFK/LacC"/>
    <property type="match status" value="1"/>
</dbReference>
<evidence type="ECO:0000256" key="8">
    <source>
        <dbReference type="ARBA" id="ARBA00032802"/>
    </source>
</evidence>
<dbReference type="GO" id="GO:0005829">
    <property type="term" value="C:cytosol"/>
    <property type="evidence" value="ECO:0007669"/>
    <property type="project" value="TreeGrafter"/>
</dbReference>
<evidence type="ECO:0000259" key="10">
    <source>
        <dbReference type="Pfam" id="PF00294"/>
    </source>
</evidence>
<evidence type="ECO:0000256" key="7">
    <source>
        <dbReference type="ARBA" id="ARBA00022840"/>
    </source>
</evidence>
<keyword evidence="5" id="KW-0547">Nucleotide-binding</keyword>
<dbReference type="NCBIfam" id="TIGR03168">
    <property type="entry name" value="1-PFK"/>
    <property type="match status" value="1"/>
</dbReference>
<protein>
    <recommendedName>
        <fullName evidence="3">1-phosphofructokinase</fullName>
        <ecNumber evidence="2">2.7.1.56</ecNumber>
    </recommendedName>
    <alternativeName>
        <fullName evidence="8">Fructose 1-phosphate kinase</fullName>
    </alternativeName>
</protein>
<dbReference type="InterPro" id="IPR029056">
    <property type="entry name" value="Ribokinase-like"/>
</dbReference>
<dbReference type="CDD" id="cd01164">
    <property type="entry name" value="FruK_PfkB_like"/>
    <property type="match status" value="1"/>
</dbReference>
<keyword evidence="4 11" id="KW-0808">Transferase</keyword>
<dbReference type="GO" id="GO:0016052">
    <property type="term" value="P:carbohydrate catabolic process"/>
    <property type="evidence" value="ECO:0007669"/>
    <property type="project" value="UniProtKB-ARBA"/>
</dbReference>
<evidence type="ECO:0000256" key="6">
    <source>
        <dbReference type="ARBA" id="ARBA00022777"/>
    </source>
</evidence>
<dbReference type="PANTHER" id="PTHR46566:SF5">
    <property type="entry name" value="1-PHOSPHOFRUCTOKINASE"/>
    <property type="match status" value="1"/>
</dbReference>
<comment type="caution">
    <text evidence="11">The sequence shown here is derived from an EMBL/GenBank/DDBJ whole genome shotgun (WGS) entry which is preliminary data.</text>
</comment>
<dbReference type="InterPro" id="IPR022463">
    <property type="entry name" value="1-PFruKinase"/>
</dbReference>
<dbReference type="GO" id="GO:0008662">
    <property type="term" value="F:1-phosphofructokinase activity"/>
    <property type="evidence" value="ECO:0007669"/>
    <property type="project" value="UniProtKB-EC"/>
</dbReference>
<keyword evidence="7" id="KW-0067">ATP-binding</keyword>
<comment type="similarity">
    <text evidence="1">Belongs to the carbohydrate kinase PfkB family.</text>
</comment>
<sequence>MIVTVTLNPAIDQTVQVEKLSVGSVNRALGIIEIAGGKGINVARVLADLGHEVRATGFMGVKSHPFFHAYFKQHRIQDRFVSVYGKVRTNIKLVDRSDSTVTDINLPGFSVVDSQLTSVFDPIQQLPESTWVAVCGSLPEGISLDAFERFLARIKSAGMKLAIDTSGPALTQALAVKPDLIKPNIHELEALAGKALSPREAVSYARGLIKRGIGTVVLSSGAGGAWFLSGQQTLLAVPGRVDVVSTVGAGDSMVAACLSSLDQHFSLDSMARLATACSMKAVSKTGVGLDGDSLWEVLSDRVTIYTL</sequence>
<dbReference type="AlphaFoldDB" id="A0A2H9TCD7"/>
<keyword evidence="6 11" id="KW-0418">Kinase</keyword>
<dbReference type="InterPro" id="IPR011611">
    <property type="entry name" value="PfkB_dom"/>
</dbReference>
<dbReference type="PROSITE" id="PS00583">
    <property type="entry name" value="PFKB_KINASES_1"/>
    <property type="match status" value="1"/>
</dbReference>
<dbReference type="InterPro" id="IPR017583">
    <property type="entry name" value="Tagatose/fructose_Pkinase"/>
</dbReference>
<gene>
    <name evidence="11" type="primary">lacC</name>
    <name evidence="11" type="ORF">CI610_00203</name>
</gene>
<dbReference type="Gene3D" id="3.40.1190.20">
    <property type="match status" value="1"/>
</dbReference>
<feature type="domain" description="Carbohydrate kinase PfkB" evidence="10">
    <location>
        <begin position="8"/>
        <end position="288"/>
    </location>
</feature>
<dbReference type="GO" id="GO:0044281">
    <property type="term" value="P:small molecule metabolic process"/>
    <property type="evidence" value="ECO:0007669"/>
    <property type="project" value="UniProtKB-ARBA"/>
</dbReference>
<dbReference type="EC" id="2.7.1.56" evidence="2"/>